<feature type="transmembrane region" description="Helical" evidence="1">
    <location>
        <begin position="232"/>
        <end position="251"/>
    </location>
</feature>
<dbReference type="Gene3D" id="2.60.200.20">
    <property type="match status" value="1"/>
</dbReference>
<protein>
    <submittedName>
        <fullName evidence="3">FHA domain containing protein</fullName>
    </submittedName>
</protein>
<dbReference type="Proteomes" id="UP000003688">
    <property type="component" value="Unassembled WGS sequence"/>
</dbReference>
<evidence type="ECO:0000259" key="2">
    <source>
        <dbReference type="PROSITE" id="PS50006"/>
    </source>
</evidence>
<evidence type="ECO:0000256" key="1">
    <source>
        <dbReference type="SAM" id="Phobius"/>
    </source>
</evidence>
<dbReference type="PROSITE" id="PS50006">
    <property type="entry name" value="FHA_DOMAIN"/>
    <property type="match status" value="1"/>
</dbReference>
<dbReference type="SMART" id="SM00240">
    <property type="entry name" value="FHA"/>
    <property type="match status" value="1"/>
</dbReference>
<keyword evidence="1" id="KW-0472">Membrane</keyword>
<feature type="domain" description="FHA" evidence="2">
    <location>
        <begin position="23"/>
        <end position="72"/>
    </location>
</feature>
<name>B9XNH5_PEDPL</name>
<feature type="transmembrane region" description="Helical" evidence="1">
    <location>
        <begin position="358"/>
        <end position="375"/>
    </location>
</feature>
<feature type="transmembrane region" description="Helical" evidence="1">
    <location>
        <begin position="208"/>
        <end position="226"/>
    </location>
</feature>
<sequence>MPKLLLHVGSPSQREFQLHPGVNTLGSTVTNDISIYHHSIEDLHCEIVVEDEGVLVRDLGSRYGCFVNEVQLHEGYLQASCTLRVGEVELLFQEDAPELVPTAELFAVEEQTAATPRVYNRMRDGSPACENHGRYQARFECPQCSGFFCDLCVTTTRVKGILHKQCRKCQCECGPVDPTLLNPTDEDADKSFFALLPKVFRYPFQGDGWVLMITGTLFYLFVNFIANAGVYSPASLVALILVSVFAFGYLFSYQQRIVVTTTNGAQEMPDWPDFLGWGDVFGPLMQLIIILAFCFSPTLLMAILASNQPFLSGLVAPTMVLGCLYFPMAILAVSMFDTVMALNPVLIIPSMLRVYREYLTACGVLLLILLLQGLVNFCMDQFKHAIVIPSVVCGFFAWYFLTVEMRLLGVLYRTKKAELGWFRK</sequence>
<evidence type="ECO:0000313" key="3">
    <source>
        <dbReference type="EMBL" id="EEF58634.1"/>
    </source>
</evidence>
<reference evidence="3 4" key="1">
    <citation type="journal article" date="2011" name="J. Bacteriol.">
        <title>Genome sequence of 'Pedosphaera parvula' Ellin514, an aerobic Verrucomicrobial isolate from pasture soil.</title>
        <authorList>
            <person name="Kant R."/>
            <person name="van Passel M.W."/>
            <person name="Sangwan P."/>
            <person name="Palva A."/>
            <person name="Lucas S."/>
            <person name="Copeland A."/>
            <person name="Lapidus A."/>
            <person name="Glavina Del Rio T."/>
            <person name="Dalin E."/>
            <person name="Tice H."/>
            <person name="Bruce D."/>
            <person name="Goodwin L."/>
            <person name="Pitluck S."/>
            <person name="Chertkov O."/>
            <person name="Larimer F.W."/>
            <person name="Land M.L."/>
            <person name="Hauser L."/>
            <person name="Brettin T.S."/>
            <person name="Detter J.C."/>
            <person name="Han S."/>
            <person name="de Vos W.M."/>
            <person name="Janssen P.H."/>
            <person name="Smidt H."/>
        </authorList>
    </citation>
    <scope>NUCLEOTIDE SEQUENCE [LARGE SCALE GENOMIC DNA]</scope>
    <source>
        <strain evidence="3 4">Ellin514</strain>
    </source>
</reference>
<keyword evidence="1" id="KW-0812">Transmembrane</keyword>
<dbReference type="InterPro" id="IPR008984">
    <property type="entry name" value="SMAD_FHA_dom_sf"/>
</dbReference>
<comment type="caution">
    <text evidence="3">The sequence shown here is derived from an EMBL/GenBank/DDBJ whole genome shotgun (WGS) entry which is preliminary data.</text>
</comment>
<dbReference type="SUPFAM" id="SSF49879">
    <property type="entry name" value="SMAD/FHA domain"/>
    <property type="match status" value="1"/>
</dbReference>
<dbReference type="CDD" id="cd00060">
    <property type="entry name" value="FHA"/>
    <property type="match status" value="1"/>
</dbReference>
<dbReference type="RefSeq" id="WP_007417362.1">
    <property type="nucleotide sequence ID" value="NZ_ABOX02000040.1"/>
</dbReference>
<dbReference type="OrthoDB" id="200290at2"/>
<feature type="transmembrane region" description="Helical" evidence="1">
    <location>
        <begin position="324"/>
        <end position="346"/>
    </location>
</feature>
<dbReference type="InterPro" id="IPR000253">
    <property type="entry name" value="FHA_dom"/>
</dbReference>
<dbReference type="STRING" id="320771.Cflav_PD1535"/>
<keyword evidence="4" id="KW-1185">Reference proteome</keyword>
<accession>B9XNH5</accession>
<proteinExistence type="predicted"/>
<dbReference type="Pfam" id="PF00498">
    <property type="entry name" value="FHA"/>
    <property type="match status" value="1"/>
</dbReference>
<evidence type="ECO:0000313" key="4">
    <source>
        <dbReference type="Proteomes" id="UP000003688"/>
    </source>
</evidence>
<dbReference type="EMBL" id="ABOX02000040">
    <property type="protein sequence ID" value="EEF58634.1"/>
    <property type="molecule type" value="Genomic_DNA"/>
</dbReference>
<keyword evidence="1" id="KW-1133">Transmembrane helix</keyword>
<feature type="transmembrane region" description="Helical" evidence="1">
    <location>
        <begin position="284"/>
        <end position="304"/>
    </location>
</feature>
<dbReference type="AlphaFoldDB" id="B9XNH5"/>
<organism evidence="3 4">
    <name type="scientific">Pedosphaera parvula (strain Ellin514)</name>
    <dbReference type="NCBI Taxonomy" id="320771"/>
    <lineage>
        <taxon>Bacteria</taxon>
        <taxon>Pseudomonadati</taxon>
        <taxon>Verrucomicrobiota</taxon>
        <taxon>Pedosphaerae</taxon>
        <taxon>Pedosphaerales</taxon>
        <taxon>Pedosphaeraceae</taxon>
        <taxon>Pedosphaera</taxon>
    </lineage>
</organism>
<feature type="transmembrane region" description="Helical" evidence="1">
    <location>
        <begin position="381"/>
        <end position="401"/>
    </location>
</feature>
<gene>
    <name evidence="3" type="ORF">Cflav_PD1535</name>
</gene>